<comment type="caution">
    <text evidence="4">The sequence shown here is derived from an EMBL/GenBank/DDBJ whole genome shotgun (WGS) entry which is preliminary data.</text>
</comment>
<feature type="domain" description="Peroxisomal membrane protein PEX14-like KPWE" evidence="2">
    <location>
        <begin position="151"/>
        <end position="199"/>
    </location>
</feature>
<feature type="compositionally biased region" description="Polar residues" evidence="1">
    <location>
        <begin position="226"/>
        <end position="235"/>
    </location>
</feature>
<dbReference type="InterPro" id="IPR040554">
    <property type="entry name" value="KPWE_PEX14_dom"/>
</dbReference>
<sequence>MAQPAQDPISGADRIRALKEDDAVFQAFDAYPWKKDKMFMSGLYAILGEPGQHNPQASLADMAIHARVFYYAQRIGVSIDFARYENWLAEHPDRRAPDVLPEEYHVRNNATQEAPAPVLDWQQAAPKADLYVDRKAAAAVAAESAGDQPNYPMGFAEMIQLLQEGKPVPGIRQIPNTIVRDPSVKPVGARAVPRKPWEKDTGLSASALPDVPKAMDSEFPPIDDNMSASPQPGAA</sequence>
<accession>A0ABR1ICM5</accession>
<feature type="region of interest" description="Disordered" evidence="1">
    <location>
        <begin position="187"/>
        <end position="235"/>
    </location>
</feature>
<dbReference type="PANTHER" id="PTHR36855:SF1">
    <property type="entry name" value="PEROXISOME MEMBRANE ANCHOR PROTEIN PEX14P N-TERMINAL DOMAIN-CONTAINING PROTEIN"/>
    <property type="match status" value="1"/>
</dbReference>
<evidence type="ECO:0000259" key="2">
    <source>
        <dbReference type="Pfam" id="PF17733"/>
    </source>
</evidence>
<dbReference type="EMBL" id="JAZAVK010000018">
    <property type="protein sequence ID" value="KAK7430591.1"/>
    <property type="molecule type" value="Genomic_DNA"/>
</dbReference>
<dbReference type="Proteomes" id="UP001498421">
    <property type="component" value="Unassembled WGS sequence"/>
</dbReference>
<organism evidence="4 5">
    <name type="scientific">Neonectria magnoliae</name>
    <dbReference type="NCBI Taxonomy" id="2732573"/>
    <lineage>
        <taxon>Eukaryota</taxon>
        <taxon>Fungi</taxon>
        <taxon>Dikarya</taxon>
        <taxon>Ascomycota</taxon>
        <taxon>Pezizomycotina</taxon>
        <taxon>Sordariomycetes</taxon>
        <taxon>Hypocreomycetidae</taxon>
        <taxon>Hypocreales</taxon>
        <taxon>Nectriaceae</taxon>
        <taxon>Neonectria</taxon>
    </lineage>
</organism>
<reference evidence="4 5" key="1">
    <citation type="journal article" date="2025" name="Microbiol. Resour. Announc.">
        <title>Draft genome sequences for Neonectria magnoliae and Neonectria punicea, canker pathogens of Liriodendron tulipifera and Acer saccharum in West Virginia.</title>
        <authorList>
            <person name="Petronek H.M."/>
            <person name="Kasson M.T."/>
            <person name="Metheny A.M."/>
            <person name="Stauder C.M."/>
            <person name="Lovett B."/>
            <person name="Lynch S.C."/>
            <person name="Garnas J.R."/>
            <person name="Kasson L.R."/>
            <person name="Stajich J.E."/>
        </authorList>
    </citation>
    <scope>NUCLEOTIDE SEQUENCE [LARGE SCALE GENOMIC DNA]</scope>
    <source>
        <strain evidence="4 5">NRRL 64651</strain>
    </source>
</reference>
<proteinExistence type="predicted"/>
<name>A0ABR1ICM5_9HYPO</name>
<evidence type="ECO:0000259" key="3">
    <source>
        <dbReference type="Pfam" id="PF25871"/>
    </source>
</evidence>
<dbReference type="PANTHER" id="PTHR36855">
    <property type="entry name" value="CHROMOSOME 10, WHOLE GENOME SHOTGUN SEQUENCE"/>
    <property type="match status" value="1"/>
</dbReference>
<dbReference type="Pfam" id="PF25871">
    <property type="entry name" value="HTH_76"/>
    <property type="match status" value="1"/>
</dbReference>
<evidence type="ECO:0000256" key="1">
    <source>
        <dbReference type="SAM" id="MobiDB-lite"/>
    </source>
</evidence>
<keyword evidence="5" id="KW-1185">Reference proteome</keyword>
<evidence type="ECO:0000313" key="5">
    <source>
        <dbReference type="Proteomes" id="UP001498421"/>
    </source>
</evidence>
<gene>
    <name evidence="4" type="ORF">QQZ08_002883</name>
</gene>
<evidence type="ECO:0000313" key="4">
    <source>
        <dbReference type="EMBL" id="KAK7430591.1"/>
    </source>
</evidence>
<dbReference type="InterPro" id="IPR058841">
    <property type="entry name" value="HTH_76"/>
</dbReference>
<dbReference type="Pfam" id="PF17733">
    <property type="entry name" value="KPWE_dom"/>
    <property type="match status" value="1"/>
</dbReference>
<feature type="domain" description="PEX14-like helix-turn-helix" evidence="3">
    <location>
        <begin position="22"/>
        <end position="92"/>
    </location>
</feature>
<protein>
    <submittedName>
        <fullName evidence="4">Uncharacterized protein</fullName>
    </submittedName>
</protein>